<evidence type="ECO:0000256" key="1">
    <source>
        <dbReference type="ARBA" id="ARBA00008777"/>
    </source>
</evidence>
<keyword evidence="3 5" id="KW-0687">Ribonucleoprotein</keyword>
<dbReference type="InterPro" id="IPR036373">
    <property type="entry name" value="Ribosomal_bL17_sf"/>
</dbReference>
<sequence>MSYINRRGKDRAYVQMVIRQQVSDLIAYHELHTTITKAKITQKRVEKLVTWAKAGTLSSRRFAARYLINTQKLTADQLLQHLFNEIAKATKDRHGGYTRVLKLGKRQGDATEMAVIQFVDKIGNYKIKSPTNSAKKSQVTTTIVPKAPTV</sequence>
<dbReference type="KEGG" id="mamp:MAMA39_07230"/>
<dbReference type="PROSITE" id="PS01167">
    <property type="entry name" value="RIBOSOMAL_L17"/>
    <property type="match status" value="1"/>
</dbReference>
<reference evidence="7 8" key="1">
    <citation type="journal article" date="2015" name="Clin. Infect. Dis.">
        <title>Genomic Investigations unmask Mycoplasma amphoriforme, a new respiratory pathogen.</title>
        <authorList>
            <person name="Gillespie S.H."/>
            <person name="Ling C.L."/>
            <person name="Oravcova K."/>
            <person name="Pinheiro M."/>
            <person name="Wells L."/>
            <person name="Bryant J.M."/>
            <person name="McHugh T.D."/>
            <person name="Bebear C."/>
            <person name="Webster D."/>
            <person name="Harris S.R."/>
            <person name="Seth-Smith H.M."/>
            <person name="Thomson N.R."/>
        </authorList>
    </citation>
    <scope>NUCLEOTIDE SEQUENCE [LARGE SCALE GENOMIC DNA]</scope>
    <source>
        <strain evidence="7 8">A39</strain>
    </source>
</reference>
<dbReference type="Pfam" id="PF01196">
    <property type="entry name" value="Ribosomal_L17"/>
    <property type="match status" value="1"/>
</dbReference>
<dbReference type="Proteomes" id="UP000261764">
    <property type="component" value="Chromosome I"/>
</dbReference>
<gene>
    <name evidence="7" type="ORF">MAMA39_07230</name>
</gene>
<dbReference type="AlphaFoldDB" id="A0A292IIX5"/>
<dbReference type="InterPro" id="IPR047859">
    <property type="entry name" value="Ribosomal_bL17_CS"/>
</dbReference>
<evidence type="ECO:0000256" key="4">
    <source>
        <dbReference type="ARBA" id="ARBA00035494"/>
    </source>
</evidence>
<keyword evidence="2 5" id="KW-0689">Ribosomal protein</keyword>
<dbReference type="GO" id="GO:0022625">
    <property type="term" value="C:cytosolic large ribosomal subunit"/>
    <property type="evidence" value="ECO:0007669"/>
    <property type="project" value="TreeGrafter"/>
</dbReference>
<dbReference type="PANTHER" id="PTHR14413:SF16">
    <property type="entry name" value="LARGE RIBOSOMAL SUBUNIT PROTEIN BL17M"/>
    <property type="match status" value="1"/>
</dbReference>
<organism evidence="7 8">
    <name type="scientific">Mycoplasma amphoriforme A39</name>
    <dbReference type="NCBI Taxonomy" id="572419"/>
    <lineage>
        <taxon>Bacteria</taxon>
        <taxon>Bacillati</taxon>
        <taxon>Mycoplasmatota</taxon>
        <taxon>Mollicutes</taxon>
        <taxon>Mycoplasmataceae</taxon>
        <taxon>Mycoplasma</taxon>
    </lineage>
</organism>
<evidence type="ECO:0000313" key="8">
    <source>
        <dbReference type="Proteomes" id="UP000261764"/>
    </source>
</evidence>
<dbReference type="Gene3D" id="3.90.1030.10">
    <property type="entry name" value="Ribosomal protein L17"/>
    <property type="match status" value="1"/>
</dbReference>
<dbReference type="RefSeq" id="WP_425528233.1">
    <property type="nucleotide sequence ID" value="NZ_HG937516.1"/>
</dbReference>
<name>A0A292IIX5_9MOLU</name>
<dbReference type="SUPFAM" id="SSF64263">
    <property type="entry name" value="Prokaryotic ribosomal protein L17"/>
    <property type="match status" value="1"/>
</dbReference>
<dbReference type="EMBL" id="HG937516">
    <property type="protein sequence ID" value="CDN40840.1"/>
    <property type="molecule type" value="Genomic_DNA"/>
</dbReference>
<dbReference type="GO" id="GO:0006412">
    <property type="term" value="P:translation"/>
    <property type="evidence" value="ECO:0007669"/>
    <property type="project" value="InterPro"/>
</dbReference>
<evidence type="ECO:0000256" key="6">
    <source>
        <dbReference type="RuleBase" id="RU000661"/>
    </source>
</evidence>
<dbReference type="GO" id="GO:0003735">
    <property type="term" value="F:structural constituent of ribosome"/>
    <property type="evidence" value="ECO:0007669"/>
    <property type="project" value="InterPro"/>
</dbReference>
<evidence type="ECO:0000256" key="3">
    <source>
        <dbReference type="ARBA" id="ARBA00023274"/>
    </source>
</evidence>
<evidence type="ECO:0000313" key="7">
    <source>
        <dbReference type="EMBL" id="CDN40840.1"/>
    </source>
</evidence>
<protein>
    <recommendedName>
        <fullName evidence="4 6">50S ribosomal protein L17</fullName>
    </recommendedName>
</protein>
<dbReference type="InterPro" id="IPR000456">
    <property type="entry name" value="Ribosomal_bL17"/>
</dbReference>
<keyword evidence="8" id="KW-1185">Reference proteome</keyword>
<dbReference type="NCBIfam" id="TIGR00059">
    <property type="entry name" value="L17"/>
    <property type="match status" value="1"/>
</dbReference>
<comment type="similarity">
    <text evidence="1 5">Belongs to the bacterial ribosomal protein bL17 family.</text>
</comment>
<evidence type="ECO:0000256" key="2">
    <source>
        <dbReference type="ARBA" id="ARBA00022980"/>
    </source>
</evidence>
<accession>A0A292IIX5</accession>
<dbReference type="PANTHER" id="PTHR14413">
    <property type="entry name" value="RIBOSOMAL PROTEIN L17"/>
    <property type="match status" value="1"/>
</dbReference>
<proteinExistence type="inferred from homology"/>
<evidence type="ECO:0000256" key="5">
    <source>
        <dbReference type="RuleBase" id="RU000660"/>
    </source>
</evidence>